<dbReference type="InterPro" id="IPR007391">
    <property type="entry name" value="Vancomycin_resist_VanW"/>
</dbReference>
<dbReference type="Pfam" id="PF04294">
    <property type="entry name" value="VanW"/>
    <property type="match status" value="1"/>
</dbReference>
<sequence length="581" mass="63538">MTDLLEHARWEEPTWEDRAPGPRRWPWVLLGLVVLLGALYAGAAWWLGERVPRGTTVAGVPLGGQTAAEARTTLERAVAGRAQEPILLTSKAGQARIRPERAGVVVDVDATVAGLTGFSMGPRELWHHVNGGVEQPAVVTVDREAFAAAVDKVRKRLDSTAKEGRLSVRSGTVQYRAPVRGTTTDAAGTAAVIERWWPAQDSVEVEADPVLPRTPAAEFERVRAEFADVAVSGPVTVRADGKRFRLTPKQFASALRLPRAKDGTITPRADQDELRSLVHAAAQEAGVEREPKDASVSFAPSGYTKRTVHRGRAGLTLLDESISEQVWKAVTTTDRTANVLTKAVRPTWTVTDIRRTLPKEKVASFTTQFQCCQSRVENIRRGAAAVDGTYVLPGQQFSLNDVLGDTTTKESGYLEAGIIRYGRAATSYGGGLSQVSTTVFNASFFAGVRLDAWSPHSYYISRYPEGREATISYPDLHNKWTNTLDGGILVRARTTDTSITVTYYGTKKYRVTATKGDRYAIEQPTTIVDDDPECIPQQPVEGFSVDIGRIFHRGGEVVDRQSFTTRYDPQDDVTCTNPRAG</sequence>
<gene>
    <name evidence="2" type="ORF">EPD83_011815</name>
</gene>
<dbReference type="PANTHER" id="PTHR35788">
    <property type="entry name" value="EXPORTED PROTEIN-RELATED"/>
    <property type="match status" value="1"/>
</dbReference>
<comment type="caution">
    <text evidence="2">The sequence shown here is derived from an EMBL/GenBank/DDBJ whole genome shotgun (WGS) entry which is preliminary data.</text>
</comment>
<organism evidence="2 3">
    <name type="scientific">Phycicoccus flavus</name>
    <dbReference type="NCBI Taxonomy" id="2502783"/>
    <lineage>
        <taxon>Bacteria</taxon>
        <taxon>Bacillati</taxon>
        <taxon>Actinomycetota</taxon>
        <taxon>Actinomycetes</taxon>
        <taxon>Micrococcales</taxon>
        <taxon>Intrasporangiaceae</taxon>
        <taxon>Phycicoccus</taxon>
    </lineage>
</organism>
<dbReference type="Proteomes" id="UP000287866">
    <property type="component" value="Unassembled WGS sequence"/>
</dbReference>
<keyword evidence="1" id="KW-0472">Membrane</keyword>
<dbReference type="PANTHER" id="PTHR35788:SF1">
    <property type="entry name" value="EXPORTED PROTEIN"/>
    <property type="match status" value="1"/>
</dbReference>
<dbReference type="EMBL" id="SAYU02000036">
    <property type="protein sequence ID" value="NHA68730.1"/>
    <property type="molecule type" value="Genomic_DNA"/>
</dbReference>
<feature type="transmembrane region" description="Helical" evidence="1">
    <location>
        <begin position="27"/>
        <end position="47"/>
    </location>
</feature>
<keyword evidence="1" id="KW-0812">Transmembrane</keyword>
<dbReference type="InterPro" id="IPR052913">
    <property type="entry name" value="Glycopeptide_resist_protein"/>
</dbReference>
<keyword evidence="3" id="KW-1185">Reference proteome</keyword>
<evidence type="ECO:0000256" key="1">
    <source>
        <dbReference type="SAM" id="Phobius"/>
    </source>
</evidence>
<reference evidence="2" key="1">
    <citation type="submission" date="2020-03" db="EMBL/GenBank/DDBJ databases">
        <title>Phycicoccus flavus sp. nov., a novel endophytic actinobacterium isolated from branch of Kandelia candel.</title>
        <authorList>
            <person name="Tuo L."/>
        </authorList>
    </citation>
    <scope>NUCLEOTIDE SEQUENCE</scope>
    <source>
        <strain evidence="2">CMS6Z-2</strain>
    </source>
</reference>
<accession>A0A8T6R5I8</accession>
<keyword evidence="1" id="KW-1133">Transmembrane helix</keyword>
<evidence type="ECO:0000313" key="3">
    <source>
        <dbReference type="Proteomes" id="UP000287866"/>
    </source>
</evidence>
<name>A0A8T6R5I8_9MICO</name>
<proteinExistence type="predicted"/>
<dbReference type="RefSeq" id="WP_165566613.1">
    <property type="nucleotide sequence ID" value="NZ_SAYU02000036.1"/>
</dbReference>
<protein>
    <submittedName>
        <fullName evidence="2">VanW family protein</fullName>
    </submittedName>
</protein>
<evidence type="ECO:0000313" key="2">
    <source>
        <dbReference type="EMBL" id="NHA68730.1"/>
    </source>
</evidence>
<dbReference type="AlphaFoldDB" id="A0A8T6R5I8"/>